<reference evidence="2" key="1">
    <citation type="submission" date="2013-09" db="EMBL/GenBank/DDBJ databases">
        <title>Corchorus olitorius genome sequencing.</title>
        <authorList>
            <person name="Alam M."/>
            <person name="Haque M.S."/>
            <person name="Islam M.S."/>
            <person name="Emdad E.M."/>
            <person name="Islam M.M."/>
            <person name="Ahmed B."/>
            <person name="Halim A."/>
            <person name="Hossen Q.M.M."/>
            <person name="Hossain M.Z."/>
            <person name="Ahmed R."/>
            <person name="Khan M.M."/>
            <person name="Islam R."/>
            <person name="Rashid M.M."/>
            <person name="Khan S.A."/>
            <person name="Rahman M.S."/>
            <person name="Alam M."/>
            <person name="Yahiya A.S."/>
            <person name="Khan M.S."/>
            <person name="Azam M.S."/>
            <person name="Haque T."/>
            <person name="Lashkar M.Z.H."/>
            <person name="Akhand A.I."/>
            <person name="Morshed G."/>
            <person name="Roy S."/>
            <person name="Uddin K.S."/>
            <person name="Rabeya T."/>
            <person name="Hossain A.S."/>
            <person name="Chowdhury A."/>
            <person name="Snigdha A.R."/>
            <person name="Mortoza M.S."/>
            <person name="Matin S.A."/>
            <person name="Hoque S.M.E."/>
            <person name="Islam M.K."/>
            <person name="Roy D.K."/>
            <person name="Haider R."/>
            <person name="Moosa M.M."/>
            <person name="Elias S.M."/>
            <person name="Hasan A.M."/>
            <person name="Jahan S."/>
            <person name="Shafiuddin M."/>
            <person name="Mahmood N."/>
            <person name="Shommy N.S."/>
        </authorList>
    </citation>
    <scope>NUCLEOTIDE SEQUENCE [LARGE SCALE GENOMIC DNA]</scope>
    <source>
        <strain evidence="2">cv. O-4</strain>
    </source>
</reference>
<organism evidence="1 2">
    <name type="scientific">Corchorus olitorius</name>
    <dbReference type="NCBI Taxonomy" id="93759"/>
    <lineage>
        <taxon>Eukaryota</taxon>
        <taxon>Viridiplantae</taxon>
        <taxon>Streptophyta</taxon>
        <taxon>Embryophyta</taxon>
        <taxon>Tracheophyta</taxon>
        <taxon>Spermatophyta</taxon>
        <taxon>Magnoliopsida</taxon>
        <taxon>eudicotyledons</taxon>
        <taxon>Gunneridae</taxon>
        <taxon>Pentapetalae</taxon>
        <taxon>rosids</taxon>
        <taxon>malvids</taxon>
        <taxon>Malvales</taxon>
        <taxon>Malvaceae</taxon>
        <taxon>Grewioideae</taxon>
        <taxon>Apeibeae</taxon>
        <taxon>Corchorus</taxon>
    </lineage>
</organism>
<keyword evidence="2" id="KW-1185">Reference proteome</keyword>
<comment type="caution">
    <text evidence="1">The sequence shown here is derived from an EMBL/GenBank/DDBJ whole genome shotgun (WGS) entry which is preliminary data.</text>
</comment>
<evidence type="ECO:0000313" key="1">
    <source>
        <dbReference type="EMBL" id="OMP13949.1"/>
    </source>
</evidence>
<gene>
    <name evidence="1" type="ORF">COLO4_00569</name>
</gene>
<dbReference type="EMBL" id="AWUE01002727">
    <property type="protein sequence ID" value="OMP13949.1"/>
    <property type="molecule type" value="Genomic_DNA"/>
</dbReference>
<dbReference type="Proteomes" id="UP000187203">
    <property type="component" value="Unassembled WGS sequence"/>
</dbReference>
<dbReference type="AlphaFoldDB" id="A0A1R3L3T8"/>
<proteinExistence type="predicted"/>
<protein>
    <submittedName>
        <fullName evidence="1">Uncharacterized protein</fullName>
    </submittedName>
</protein>
<name>A0A1R3L3T8_9ROSI</name>
<sequence length="244" mass="25098">MDAGTGWHRAAHARQTCCCVPCAVMALTRGRWPTLKCAARYGSITAGRACSPCSMVRATGVAAALCASAAVVLATRCGARGHLACAAGQPVADRCVSPDAPRSRRGGPARKRLRPSLYCPHAGHFTRHGAHAPQARLSQDQHAQPVRCRAADARVIGAPVGSCAPVSGGGHLWRRHGRRAVLEEGLQLRPQLGRIGVLVHGNGVLHGRLQQFGIAVGADGDRAVGLAGEGAAIDVAAAHGGAPE</sequence>
<accession>A0A1R3L3T8</accession>
<evidence type="ECO:0000313" key="2">
    <source>
        <dbReference type="Proteomes" id="UP000187203"/>
    </source>
</evidence>